<comment type="cofactor">
    <cofactor evidence="1 7">
        <name>Zn(2+)</name>
        <dbReference type="ChEBI" id="CHEBI:29105"/>
    </cofactor>
</comment>
<evidence type="ECO:0000256" key="1">
    <source>
        <dbReference type="ARBA" id="ARBA00001947"/>
    </source>
</evidence>
<feature type="compositionally biased region" description="Acidic residues" evidence="8">
    <location>
        <begin position="639"/>
        <end position="648"/>
    </location>
</feature>
<dbReference type="SUPFAM" id="SSF51735">
    <property type="entry name" value="NAD(P)-binding Rossmann-fold domains"/>
    <property type="match status" value="1"/>
</dbReference>
<dbReference type="InterPro" id="IPR036291">
    <property type="entry name" value="NAD(P)-bd_dom_sf"/>
</dbReference>
<feature type="domain" description="Alcohol dehydrogenase-like C-terminal" evidence="9">
    <location>
        <begin position="206"/>
        <end position="339"/>
    </location>
</feature>
<dbReference type="InterPro" id="IPR013149">
    <property type="entry name" value="ADH-like_C"/>
</dbReference>
<dbReference type="Gene3D" id="3.40.50.720">
    <property type="entry name" value="NAD(P)-binding Rossmann-like Domain"/>
    <property type="match status" value="1"/>
</dbReference>
<evidence type="ECO:0000256" key="3">
    <source>
        <dbReference type="ARBA" id="ARBA00022833"/>
    </source>
</evidence>
<dbReference type="InterPro" id="IPR011032">
    <property type="entry name" value="GroES-like_sf"/>
</dbReference>
<dbReference type="Gene3D" id="3.90.180.10">
    <property type="entry name" value="Medium-chain alcohol dehydrogenases, catalytic domain"/>
    <property type="match status" value="1"/>
</dbReference>
<keyword evidence="3 7" id="KW-0862">Zinc</keyword>
<dbReference type="Pfam" id="PF00107">
    <property type="entry name" value="ADH_zinc_N"/>
    <property type="match status" value="1"/>
</dbReference>
<dbReference type="EMBL" id="LVLJ01002146">
    <property type="protein sequence ID" value="OAE26635.1"/>
    <property type="molecule type" value="Genomic_DNA"/>
</dbReference>
<comment type="caution">
    <text evidence="11">The sequence shown here is derived from an EMBL/GenBank/DDBJ whole genome shotgun (WGS) entry which is preliminary data.</text>
</comment>
<evidence type="ECO:0000313" key="12">
    <source>
        <dbReference type="Proteomes" id="UP000077202"/>
    </source>
</evidence>
<dbReference type="SUPFAM" id="SSF50129">
    <property type="entry name" value="GroES-like"/>
    <property type="match status" value="2"/>
</dbReference>
<dbReference type="PROSITE" id="PS00059">
    <property type="entry name" value="ADH_ZINC"/>
    <property type="match status" value="1"/>
</dbReference>
<proteinExistence type="inferred from homology"/>
<evidence type="ECO:0000313" key="11">
    <source>
        <dbReference type="EMBL" id="OAE26635.1"/>
    </source>
</evidence>
<evidence type="ECO:0008006" key="13">
    <source>
        <dbReference type="Google" id="ProtNLM"/>
    </source>
</evidence>
<dbReference type="Pfam" id="PF08240">
    <property type="entry name" value="ADH_N"/>
    <property type="match status" value="1"/>
</dbReference>
<dbReference type="InterPro" id="IPR013154">
    <property type="entry name" value="ADH-like_N"/>
</dbReference>
<gene>
    <name evidence="11" type="ORF">AXG93_4542s1560</name>
</gene>
<evidence type="ECO:0000259" key="9">
    <source>
        <dbReference type="Pfam" id="PF00107"/>
    </source>
</evidence>
<evidence type="ECO:0000256" key="7">
    <source>
        <dbReference type="RuleBase" id="RU361277"/>
    </source>
</evidence>
<dbReference type="GO" id="GO:0005829">
    <property type="term" value="C:cytosol"/>
    <property type="evidence" value="ECO:0007669"/>
    <property type="project" value="TreeGrafter"/>
</dbReference>
<sequence>MSTAGQVISCTAAVAWEENKPLTLETIQVAPPGANEVRVKLLYGAVCHTDITFMTGKAPAEKIFPRIFGHEAAGVVESVGPGVSEFAEGDHVIPLYQAECSECALCHVKSSNLCTYTLTMTGGYIHPSQECRFSKDGKPIHHFFNTSTFSQYTVVNQANLAKVDPKAPLDKVFLLGCGVTTGHGAVNKVAEVQPGTSVAVFGLGTVGLSVVHAAARAGATKVIAVDINPNKFALAKEFGATDCLNPKDFEKPIQQVLKEMTHGQGVMYSFECVGGNKEVVTSVIECCNPIMGTASMLGTPEAGATIEVNAVFILMGLKLKGAMFGGYRGKTDVPKLVDLYMNKGLDLDKFITDTLPFSRINEAFDKLQAGECLRIALDYSKVLRGVRASLERLPARVHTQHDDRWSTVFISYACDTYELVFVCNSEQQSDIDEGTSAKLAYGRISSRESYAVSHGYECEHLMQLCTSSRSRMKTGRGVDCKLTFPVVCARSTRPTLDDVERLSRGRASKAKIGSRAVPHRLNADERKAFELAKKRGFVVHQPNTRRYPLINSHRNYCDALGIPCIRIDQVHAGQQDEVVMDLTPLRLSEVGLQSFKDVVVEAVASIMSSDSAAVNPSEGDAMHPTSDREDSSSPRTVQSDEEKEEEETLSSTDIDALKAMSTAQTSEEPKPLRFQAFSRSQARLIAQTGVETWKNWSAVHLKTPA</sequence>
<dbReference type="GO" id="GO:0051903">
    <property type="term" value="F:S-(hydroxymethyl)glutathione dehydrogenase [NAD(P)+] activity"/>
    <property type="evidence" value="ECO:0007669"/>
    <property type="project" value="TreeGrafter"/>
</dbReference>
<accession>A0A176W2E0</accession>
<keyword evidence="5" id="KW-0520">NAD</keyword>
<dbReference type="GO" id="GO:0046294">
    <property type="term" value="P:formaldehyde catabolic process"/>
    <property type="evidence" value="ECO:0007669"/>
    <property type="project" value="TreeGrafter"/>
</dbReference>
<dbReference type="PANTHER" id="PTHR43880">
    <property type="entry name" value="ALCOHOL DEHYDROGENASE"/>
    <property type="match status" value="1"/>
</dbReference>
<dbReference type="InterPro" id="IPR002328">
    <property type="entry name" value="ADH_Zn_CS"/>
</dbReference>
<dbReference type="Proteomes" id="UP000077202">
    <property type="component" value="Unassembled WGS sequence"/>
</dbReference>
<comment type="similarity">
    <text evidence="6">Belongs to the zinc-containing alcohol dehydrogenase family. Class-IV subfamily.</text>
</comment>
<evidence type="ECO:0000256" key="6">
    <source>
        <dbReference type="ARBA" id="ARBA00060764"/>
    </source>
</evidence>
<dbReference type="PANTHER" id="PTHR43880:SF12">
    <property type="entry name" value="ALCOHOL DEHYDROGENASE CLASS-3"/>
    <property type="match status" value="1"/>
</dbReference>
<dbReference type="GO" id="GO:0008270">
    <property type="term" value="F:zinc ion binding"/>
    <property type="evidence" value="ECO:0007669"/>
    <property type="project" value="InterPro"/>
</dbReference>
<dbReference type="AlphaFoldDB" id="A0A176W2E0"/>
<keyword evidence="4" id="KW-0560">Oxidoreductase</keyword>
<name>A0A176W2E0_MARPO</name>
<evidence type="ECO:0000256" key="5">
    <source>
        <dbReference type="ARBA" id="ARBA00023027"/>
    </source>
</evidence>
<organism evidence="11 12">
    <name type="scientific">Marchantia polymorpha subsp. ruderalis</name>
    <dbReference type="NCBI Taxonomy" id="1480154"/>
    <lineage>
        <taxon>Eukaryota</taxon>
        <taxon>Viridiplantae</taxon>
        <taxon>Streptophyta</taxon>
        <taxon>Embryophyta</taxon>
        <taxon>Marchantiophyta</taxon>
        <taxon>Marchantiopsida</taxon>
        <taxon>Marchantiidae</taxon>
        <taxon>Marchantiales</taxon>
        <taxon>Marchantiaceae</taxon>
        <taxon>Marchantia</taxon>
    </lineage>
</organism>
<feature type="domain" description="Alcohol dehydrogenase-like N-terminal" evidence="10">
    <location>
        <begin position="33"/>
        <end position="163"/>
    </location>
</feature>
<evidence type="ECO:0000256" key="8">
    <source>
        <dbReference type="SAM" id="MobiDB-lite"/>
    </source>
</evidence>
<protein>
    <recommendedName>
        <fullName evidence="13">Enoyl reductase (ER) domain-containing protein</fullName>
    </recommendedName>
</protein>
<dbReference type="FunFam" id="3.40.50.720:FF:000003">
    <property type="entry name" value="S-(hydroxymethyl)glutathione dehydrogenase"/>
    <property type="match status" value="1"/>
</dbReference>
<evidence type="ECO:0000259" key="10">
    <source>
        <dbReference type="Pfam" id="PF08240"/>
    </source>
</evidence>
<keyword evidence="12" id="KW-1185">Reference proteome</keyword>
<reference evidence="11" key="1">
    <citation type="submission" date="2016-03" db="EMBL/GenBank/DDBJ databases">
        <title>Mechanisms controlling the formation of the plant cell surface in tip-growing cells are functionally conserved among land plants.</title>
        <authorList>
            <person name="Honkanen S."/>
            <person name="Jones V.A."/>
            <person name="Morieri G."/>
            <person name="Champion C."/>
            <person name="Hetherington A.J."/>
            <person name="Kelly S."/>
            <person name="Saint-Marcoux D."/>
            <person name="Proust H."/>
            <person name="Prescott H."/>
            <person name="Dolan L."/>
        </authorList>
    </citation>
    <scope>NUCLEOTIDE SEQUENCE [LARGE SCALE GENOMIC DNA]</scope>
    <source>
        <tissue evidence="11">Whole gametophyte</tissue>
    </source>
</reference>
<keyword evidence="2 7" id="KW-0479">Metal-binding</keyword>
<feature type="region of interest" description="Disordered" evidence="8">
    <location>
        <begin position="609"/>
        <end position="672"/>
    </location>
</feature>
<evidence type="ECO:0000256" key="4">
    <source>
        <dbReference type="ARBA" id="ARBA00023002"/>
    </source>
</evidence>
<evidence type="ECO:0000256" key="2">
    <source>
        <dbReference type="ARBA" id="ARBA00022723"/>
    </source>
</evidence>
<dbReference type="FunFam" id="3.90.180.10:FF:000067">
    <property type="entry name" value="alcohol dehydrogenase 1-like isoform X1"/>
    <property type="match status" value="1"/>
</dbReference>